<evidence type="ECO:0000256" key="4">
    <source>
        <dbReference type="SAM" id="Coils"/>
    </source>
</evidence>
<dbReference type="PANTHER" id="PTHR43537:SF5">
    <property type="entry name" value="UXU OPERON TRANSCRIPTIONAL REGULATOR"/>
    <property type="match status" value="1"/>
</dbReference>
<dbReference type="PRINTS" id="PR00035">
    <property type="entry name" value="HTHGNTR"/>
</dbReference>
<keyword evidence="1" id="KW-0805">Transcription regulation</keyword>
<evidence type="ECO:0000256" key="3">
    <source>
        <dbReference type="ARBA" id="ARBA00023163"/>
    </source>
</evidence>
<dbReference type="GeneID" id="92992345"/>
<dbReference type="CDD" id="cd07377">
    <property type="entry name" value="WHTH_GntR"/>
    <property type="match status" value="1"/>
</dbReference>
<feature type="domain" description="HTH gntR-type" evidence="5">
    <location>
        <begin position="45"/>
        <end position="113"/>
    </location>
</feature>
<organism evidence="6 7">
    <name type="scientific">Bartonella apis</name>
    <dbReference type="NCBI Taxonomy" id="1686310"/>
    <lineage>
        <taxon>Bacteria</taxon>
        <taxon>Pseudomonadati</taxon>
        <taxon>Pseudomonadota</taxon>
        <taxon>Alphaproteobacteria</taxon>
        <taxon>Hyphomicrobiales</taxon>
        <taxon>Bartonellaceae</taxon>
        <taxon>Bartonella</taxon>
    </lineage>
</organism>
<evidence type="ECO:0000256" key="2">
    <source>
        <dbReference type="ARBA" id="ARBA00023125"/>
    </source>
</evidence>
<dbReference type="Proteomes" id="UP000187344">
    <property type="component" value="Unassembled WGS sequence"/>
</dbReference>
<dbReference type="InterPro" id="IPR036390">
    <property type="entry name" value="WH_DNA-bd_sf"/>
</dbReference>
<dbReference type="Gene3D" id="1.20.120.530">
    <property type="entry name" value="GntR ligand-binding domain-like"/>
    <property type="match status" value="1"/>
</dbReference>
<dbReference type="Pfam" id="PF07729">
    <property type="entry name" value="FCD"/>
    <property type="match status" value="1"/>
</dbReference>
<keyword evidence="2 6" id="KW-0238">DNA-binding</keyword>
<dbReference type="RefSeq" id="WP_083639853.1">
    <property type="nucleotide sequence ID" value="NZ_CAMLKB010000003.1"/>
</dbReference>
<dbReference type="SMART" id="SM00895">
    <property type="entry name" value="FCD"/>
    <property type="match status" value="1"/>
</dbReference>
<gene>
    <name evidence="6" type="ORF">PEB0149_004450</name>
</gene>
<sequence length="267" mass="29526">MAMLQVLAGEPKEEFRVMDKNNLKAATTNGNSNDTTNYPPVRRRATLADQIVDVLRSRITSGNLAVGDQLPTEQQLSDGFQVSRAVVREAIARLKQTGLIRTQQGRGAFVIKPNNPAEFLKLDFHSGIEPSHVMELRRVIEVAAARFAAQRRTDDDIARLDREIAILENAGNDLDQRVEADMRFHQAIAVASGNPLFVLVLEKLHETMTDFLKLAHGNTSKVAGAFQAAEKEHRAIAEAILNGDKDKAGNAMLKHLERSAIRLSIFN</sequence>
<dbReference type="OrthoDB" id="9809707at2"/>
<accession>A0A1R0F7U3</accession>
<dbReference type="InterPro" id="IPR036388">
    <property type="entry name" value="WH-like_DNA-bd_sf"/>
</dbReference>
<dbReference type="InterPro" id="IPR008920">
    <property type="entry name" value="TF_FadR/GntR_C"/>
</dbReference>
<evidence type="ECO:0000313" key="7">
    <source>
        <dbReference type="Proteomes" id="UP000187344"/>
    </source>
</evidence>
<proteinExistence type="predicted"/>
<dbReference type="PROSITE" id="PS50949">
    <property type="entry name" value="HTH_GNTR"/>
    <property type="match status" value="1"/>
</dbReference>
<reference evidence="6 7" key="1">
    <citation type="submission" date="2016-12" db="EMBL/GenBank/DDBJ databases">
        <title>Comparative genomics of Bartonella apis.</title>
        <authorList>
            <person name="Engel P."/>
        </authorList>
    </citation>
    <scope>NUCLEOTIDE SEQUENCE [LARGE SCALE GENOMIC DNA]</scope>
    <source>
        <strain evidence="6 7">PEB0149</strain>
    </source>
</reference>
<protein>
    <submittedName>
        <fullName evidence="6">DNA-binding transcriptional regulator, FadR family</fullName>
    </submittedName>
</protein>
<name>A0A1R0F7U3_9HYPH</name>
<dbReference type="InterPro" id="IPR000524">
    <property type="entry name" value="Tscrpt_reg_HTH_GntR"/>
</dbReference>
<evidence type="ECO:0000313" key="6">
    <source>
        <dbReference type="EMBL" id="OLY43027.1"/>
    </source>
</evidence>
<dbReference type="Pfam" id="PF00392">
    <property type="entry name" value="GntR"/>
    <property type="match status" value="1"/>
</dbReference>
<dbReference type="GO" id="GO:0003700">
    <property type="term" value="F:DNA-binding transcription factor activity"/>
    <property type="evidence" value="ECO:0007669"/>
    <property type="project" value="InterPro"/>
</dbReference>
<dbReference type="SUPFAM" id="SSF48008">
    <property type="entry name" value="GntR ligand-binding domain-like"/>
    <property type="match status" value="1"/>
</dbReference>
<dbReference type="GO" id="GO:0003677">
    <property type="term" value="F:DNA binding"/>
    <property type="evidence" value="ECO:0007669"/>
    <property type="project" value="UniProtKB-KW"/>
</dbReference>
<evidence type="ECO:0000256" key="1">
    <source>
        <dbReference type="ARBA" id="ARBA00023015"/>
    </source>
</evidence>
<keyword evidence="7" id="KW-1185">Reference proteome</keyword>
<dbReference type="AlphaFoldDB" id="A0A1R0F7U3"/>
<dbReference type="EMBL" id="LXYT01000003">
    <property type="protein sequence ID" value="OLY43027.1"/>
    <property type="molecule type" value="Genomic_DNA"/>
</dbReference>
<feature type="coiled-coil region" evidence="4">
    <location>
        <begin position="150"/>
        <end position="177"/>
    </location>
</feature>
<comment type="caution">
    <text evidence="6">The sequence shown here is derived from an EMBL/GenBank/DDBJ whole genome shotgun (WGS) entry which is preliminary data.</text>
</comment>
<dbReference type="SMART" id="SM00345">
    <property type="entry name" value="HTH_GNTR"/>
    <property type="match status" value="1"/>
</dbReference>
<dbReference type="PANTHER" id="PTHR43537">
    <property type="entry name" value="TRANSCRIPTIONAL REGULATOR, GNTR FAMILY"/>
    <property type="match status" value="1"/>
</dbReference>
<evidence type="ECO:0000259" key="5">
    <source>
        <dbReference type="PROSITE" id="PS50949"/>
    </source>
</evidence>
<dbReference type="SUPFAM" id="SSF46785">
    <property type="entry name" value="Winged helix' DNA-binding domain"/>
    <property type="match status" value="1"/>
</dbReference>
<keyword evidence="4" id="KW-0175">Coiled coil</keyword>
<keyword evidence="3" id="KW-0804">Transcription</keyword>
<dbReference type="InterPro" id="IPR011711">
    <property type="entry name" value="GntR_C"/>
</dbReference>
<dbReference type="Gene3D" id="1.10.10.10">
    <property type="entry name" value="Winged helix-like DNA-binding domain superfamily/Winged helix DNA-binding domain"/>
    <property type="match status" value="1"/>
</dbReference>